<dbReference type="PROSITE" id="PS51257">
    <property type="entry name" value="PROKAR_LIPOPROTEIN"/>
    <property type="match status" value="1"/>
</dbReference>
<dbReference type="Proteomes" id="UP000621540">
    <property type="component" value="Unassembled WGS sequence"/>
</dbReference>
<keyword evidence="2" id="KW-0732">Signal</keyword>
<evidence type="ECO:0000256" key="1">
    <source>
        <dbReference type="ARBA" id="ARBA00008814"/>
    </source>
</evidence>
<evidence type="ECO:0000256" key="2">
    <source>
        <dbReference type="SAM" id="SignalP"/>
    </source>
</evidence>
<dbReference type="PANTHER" id="PTHR30535">
    <property type="entry name" value="VITAMIN B12-BINDING PROTEIN"/>
    <property type="match status" value="1"/>
</dbReference>
<dbReference type="InterPro" id="IPR050902">
    <property type="entry name" value="ABC_Transporter_SBP"/>
</dbReference>
<dbReference type="InterPro" id="IPR002491">
    <property type="entry name" value="ABC_transptr_periplasmic_BD"/>
</dbReference>
<comment type="similarity">
    <text evidence="1">Belongs to the bacterial solute-binding protein 8 family.</text>
</comment>
<comment type="caution">
    <text evidence="4">The sequence shown here is derived from an EMBL/GenBank/DDBJ whole genome shotgun (WGS) entry which is preliminary data.</text>
</comment>
<proteinExistence type="inferred from homology"/>
<dbReference type="EMBL" id="JACOQH010000012">
    <property type="protein sequence ID" value="MBC5754873.1"/>
    <property type="molecule type" value="Genomic_DNA"/>
</dbReference>
<protein>
    <submittedName>
        <fullName evidence="4">ABC transporter substrate-binding protein</fullName>
    </submittedName>
</protein>
<feature type="domain" description="Fe/B12 periplasmic-binding" evidence="3">
    <location>
        <begin position="81"/>
        <end position="341"/>
    </location>
</feature>
<name>A0ABR7IDA6_9FIRM</name>
<dbReference type="PROSITE" id="PS50983">
    <property type="entry name" value="FE_B12_PBP"/>
    <property type="match status" value="1"/>
</dbReference>
<evidence type="ECO:0000313" key="4">
    <source>
        <dbReference type="EMBL" id="MBC5754873.1"/>
    </source>
</evidence>
<dbReference type="Gene3D" id="3.40.50.1980">
    <property type="entry name" value="Nitrogenase molybdenum iron protein domain"/>
    <property type="match status" value="2"/>
</dbReference>
<sequence>MKKRNRWLAGVLAAVTLLGGCGSAGQETLKQTDAEGENQATETAVEDTASATEQIAETEQTGPVTFTDDLGREVTVDHPQRVAALIGSFTDVWQLAGGDVVAAANDSWESLDLDLGADVVNLGSILEPDVEQLIAANPDFVLASSNTDGDLALEDVLNQAGIPVAYFDVSNFDDYLKMLDICTTITGRKDLYEKNGLDVQAQIEEIKKRVDGSAPTVLFLRAASSNVKAKGSDGNVCGEMLADLGCVNIADSDAGLLDDLSMEAIIAADPQYIFVTVQGNDVDAAMQNVQDMLISNPAWNSLSAVQNGHYYVLDKRLFNLKPNAKWGEAYKQLADILYPEE</sequence>
<reference evidence="4 5" key="1">
    <citation type="submission" date="2020-08" db="EMBL/GenBank/DDBJ databases">
        <title>Genome public.</title>
        <authorList>
            <person name="Liu C."/>
            <person name="Sun Q."/>
        </authorList>
    </citation>
    <scope>NUCLEOTIDE SEQUENCE [LARGE SCALE GENOMIC DNA]</scope>
    <source>
        <strain evidence="4 5">BX0805</strain>
    </source>
</reference>
<evidence type="ECO:0000313" key="5">
    <source>
        <dbReference type="Proteomes" id="UP000621540"/>
    </source>
</evidence>
<organism evidence="4 5">
    <name type="scientific">Roseburia yibonii</name>
    <dbReference type="NCBI Taxonomy" id="2763063"/>
    <lineage>
        <taxon>Bacteria</taxon>
        <taxon>Bacillati</taxon>
        <taxon>Bacillota</taxon>
        <taxon>Clostridia</taxon>
        <taxon>Lachnospirales</taxon>
        <taxon>Lachnospiraceae</taxon>
        <taxon>Roseburia</taxon>
    </lineage>
</organism>
<feature type="signal peptide" evidence="2">
    <location>
        <begin position="1"/>
        <end position="24"/>
    </location>
</feature>
<evidence type="ECO:0000259" key="3">
    <source>
        <dbReference type="PROSITE" id="PS50983"/>
    </source>
</evidence>
<gene>
    <name evidence="4" type="ORF">H8Z76_12850</name>
</gene>
<dbReference type="PANTHER" id="PTHR30535:SF34">
    <property type="entry name" value="MOLYBDATE-BINDING PROTEIN MOLA"/>
    <property type="match status" value="1"/>
</dbReference>
<accession>A0ABR7IDA6</accession>
<keyword evidence="5" id="KW-1185">Reference proteome</keyword>
<dbReference type="RefSeq" id="WP_186982742.1">
    <property type="nucleotide sequence ID" value="NZ_JACOQH010000012.1"/>
</dbReference>
<dbReference type="Pfam" id="PF01497">
    <property type="entry name" value="Peripla_BP_2"/>
    <property type="match status" value="1"/>
</dbReference>
<dbReference type="SUPFAM" id="SSF53807">
    <property type="entry name" value="Helical backbone' metal receptor"/>
    <property type="match status" value="1"/>
</dbReference>
<feature type="chain" id="PRO_5047209443" evidence="2">
    <location>
        <begin position="25"/>
        <end position="341"/>
    </location>
</feature>